<dbReference type="RefSeq" id="WP_182850156.1">
    <property type="nucleotide sequence ID" value="NZ_AP022213.1"/>
</dbReference>
<organism evidence="3 4">
    <name type="scientific">Metapseudomonas otitidis</name>
    <dbReference type="NCBI Taxonomy" id="319939"/>
    <lineage>
        <taxon>Bacteria</taxon>
        <taxon>Pseudomonadati</taxon>
        <taxon>Pseudomonadota</taxon>
        <taxon>Gammaproteobacteria</taxon>
        <taxon>Pseudomonadales</taxon>
        <taxon>Pseudomonadaceae</taxon>
        <taxon>Metapseudomonas</taxon>
    </lineage>
</organism>
<proteinExistence type="predicted"/>
<dbReference type="InterPro" id="IPR041227">
    <property type="entry name" value="FluMu_N"/>
</dbReference>
<feature type="compositionally biased region" description="Low complexity" evidence="1">
    <location>
        <begin position="98"/>
        <end position="114"/>
    </location>
</feature>
<dbReference type="Pfam" id="PF17891">
    <property type="entry name" value="FluMu_N"/>
    <property type="match status" value="1"/>
</dbReference>
<evidence type="ECO:0000259" key="2">
    <source>
        <dbReference type="Pfam" id="PF17891"/>
    </source>
</evidence>
<accession>A0A6S5RLM6</accession>
<reference evidence="3 4" key="1">
    <citation type="submission" date="2019-12" db="EMBL/GenBank/DDBJ databases">
        <title>complete genome sequences of Pseudomonas otitidis str. WP8-S17-CRE-03 isolated from wastewater treatment plant effluent.</title>
        <authorList>
            <person name="Sekizuka T."/>
            <person name="Itokawa K."/>
            <person name="Yatsu K."/>
            <person name="Inamine Y."/>
            <person name="Kuroda M."/>
        </authorList>
    </citation>
    <scope>NUCLEOTIDE SEQUENCE [LARGE SCALE GENOMIC DNA]</scope>
    <source>
        <strain evidence="3 4">WP8-S17-CRE-03</strain>
    </source>
</reference>
<dbReference type="SUPFAM" id="SSF160059">
    <property type="entry name" value="PriA/YqbF domain"/>
    <property type="match status" value="1"/>
</dbReference>
<evidence type="ECO:0000313" key="3">
    <source>
        <dbReference type="EMBL" id="BBT17001.1"/>
    </source>
</evidence>
<dbReference type="Proteomes" id="UP000515591">
    <property type="component" value="Chromosome"/>
</dbReference>
<feature type="compositionally biased region" description="Polar residues" evidence="1">
    <location>
        <begin position="84"/>
        <end position="97"/>
    </location>
</feature>
<feature type="domain" description="Mu-like prophage FluMu N-terminal" evidence="2">
    <location>
        <begin position="12"/>
        <end position="51"/>
    </location>
</feature>
<dbReference type="Gene3D" id="3.40.5.80">
    <property type="match status" value="1"/>
</dbReference>
<feature type="region of interest" description="Disordered" evidence="1">
    <location>
        <begin position="51"/>
        <end position="121"/>
    </location>
</feature>
<evidence type="ECO:0000256" key="1">
    <source>
        <dbReference type="SAM" id="MobiDB-lite"/>
    </source>
</evidence>
<dbReference type="EMBL" id="AP022213">
    <property type="protein sequence ID" value="BBT17001.1"/>
    <property type="molecule type" value="Genomic_DNA"/>
</dbReference>
<evidence type="ECO:0000313" key="4">
    <source>
        <dbReference type="Proteomes" id="UP000515591"/>
    </source>
</evidence>
<name>A0A6S5RLM6_9GAMM</name>
<sequence>MTIRIKASRGVYRRCGVVHSTKAVDYPDDEFTPEQLETLKADPVLTVTVLEGDAVAPPGPDGGPPQGDGQGLPTTTPGEEPANPGTTDATAPAQQNVAGPAKATGSGSKGGANKTAKEGGK</sequence>
<protein>
    <recommendedName>
        <fullName evidence="2">Mu-like prophage FluMu N-terminal domain-containing protein</fullName>
    </recommendedName>
</protein>
<dbReference type="AlphaFoldDB" id="A0A6S5RLM6"/>
<gene>
    <name evidence="3" type="ORF">WP8S17C03_30500</name>
</gene>